<sequence length="106" mass="11830">MLVEAKSNSGNISDITAFGAGKNGLGQLEKNIDEFTKMLDRQLASRQIDRRTYDQITAQLKNKTFETELYVGSRSNVPASKLKVYSDNIGKPLDRVIVMPEIIPVK</sequence>
<gene>
    <name evidence="1" type="ORF">L292_1140</name>
</gene>
<protein>
    <submittedName>
        <fullName evidence="1">Uncharacterized protein</fullName>
    </submittedName>
</protein>
<evidence type="ECO:0000313" key="2">
    <source>
        <dbReference type="Proteomes" id="UP000018420"/>
    </source>
</evidence>
<accession>S7Y020</accession>
<comment type="caution">
    <text evidence="1">The sequence shown here is derived from an EMBL/GenBank/DDBJ whole genome shotgun (WGS) entry which is preliminary data.</text>
</comment>
<organism evidence="1 2">
    <name type="scientific">Acinetobacter junii CIP 107470 = MTCC 11364</name>
    <dbReference type="NCBI Taxonomy" id="1217666"/>
    <lineage>
        <taxon>Bacteria</taxon>
        <taxon>Pseudomonadati</taxon>
        <taxon>Pseudomonadota</taxon>
        <taxon>Gammaproteobacteria</taxon>
        <taxon>Moraxellales</taxon>
        <taxon>Moraxellaceae</taxon>
        <taxon>Acinetobacter</taxon>
    </lineage>
</organism>
<reference evidence="1 2" key="1">
    <citation type="submission" date="2013-05" db="EMBL/GenBank/DDBJ databases">
        <title>Genome assembly of Acinetobacter junii MTCC 11364.</title>
        <authorList>
            <person name="Khatri I."/>
            <person name="Singh N.K."/>
            <person name="Subramanian S."/>
            <person name="Mayilraj S."/>
        </authorList>
    </citation>
    <scope>NUCLEOTIDE SEQUENCE [LARGE SCALE GENOMIC DNA]</scope>
    <source>
        <strain evidence="1 2">MTCC 11364</strain>
    </source>
</reference>
<dbReference type="Proteomes" id="UP000018420">
    <property type="component" value="Unassembled WGS sequence"/>
</dbReference>
<proteinExistence type="predicted"/>
<dbReference type="EMBL" id="ASYZ01000172">
    <property type="protein sequence ID" value="EPR81438.1"/>
    <property type="molecule type" value="Genomic_DNA"/>
</dbReference>
<name>S7Y020_ACIJU</name>
<dbReference type="PATRIC" id="fig|1330047.3.peg.2886"/>
<dbReference type="AlphaFoldDB" id="S7Y020"/>
<evidence type="ECO:0000313" key="1">
    <source>
        <dbReference type="EMBL" id="EPR81438.1"/>
    </source>
</evidence>